<evidence type="ECO:0000313" key="3">
    <source>
        <dbReference type="Proteomes" id="UP000035331"/>
    </source>
</evidence>
<organism evidence="2 3">
    <name type="scientific">Methanosarcina barkeri CM1</name>
    <dbReference type="NCBI Taxonomy" id="796385"/>
    <lineage>
        <taxon>Archaea</taxon>
        <taxon>Methanobacteriati</taxon>
        <taxon>Methanobacteriota</taxon>
        <taxon>Stenosarchaea group</taxon>
        <taxon>Methanomicrobia</taxon>
        <taxon>Methanosarcinales</taxon>
        <taxon>Methanosarcinaceae</taxon>
        <taxon>Methanosarcina</taxon>
    </lineage>
</organism>
<feature type="domain" description="Peptidase C39-like" evidence="1">
    <location>
        <begin position="259"/>
        <end position="391"/>
    </location>
</feature>
<proteinExistence type="predicted"/>
<dbReference type="EMBL" id="CP008746">
    <property type="protein sequence ID" value="AKJ37313.1"/>
    <property type="molecule type" value="Genomic_DNA"/>
</dbReference>
<accession>A0A0G3CBJ1</accession>
<dbReference type="GeneID" id="24883886"/>
<evidence type="ECO:0000313" key="2">
    <source>
        <dbReference type="EMBL" id="AKJ37313.1"/>
    </source>
</evidence>
<reference evidence="3" key="1">
    <citation type="submission" date="2014-06" db="EMBL/GenBank/DDBJ databases">
        <title>The complete genome sequence of Methanosarcina barkeri CM1.</title>
        <authorList>
            <consortium name="Pastoral Greenhouse Gas Research Consortium"/>
            <person name="Lambie S.C."/>
            <person name="Leahy S.C."/>
            <person name="Kelly W.J."/>
            <person name="Li D."/>
            <person name="Reilly K."/>
            <person name="Attwood G.T."/>
            <person name="Altermann E."/>
        </authorList>
    </citation>
    <scope>NUCLEOTIDE SEQUENCE [LARGE SCALE GENOMIC DNA]</scope>
    <source>
        <strain evidence="3">CM1</strain>
    </source>
</reference>
<name>A0A0G3CBJ1_METBA</name>
<dbReference type="Pfam" id="PF13529">
    <property type="entry name" value="Peptidase_C39_2"/>
    <property type="match status" value="1"/>
</dbReference>
<dbReference type="Gene3D" id="3.90.70.10">
    <property type="entry name" value="Cysteine proteinases"/>
    <property type="match status" value="1"/>
</dbReference>
<dbReference type="PATRIC" id="fig|796385.3.peg.236"/>
<reference evidence="2 3" key="2">
    <citation type="journal article" date="2015" name="Stand. Genomic Sci.">
        <title>The complete genome sequence of the rumen methanogen Methanosarcina barkeri CM1.</title>
        <authorList>
            <person name="Lambie S.C."/>
            <person name="Kelly W.J."/>
            <person name="Leahy S.C."/>
            <person name="Li D."/>
            <person name="Reilly K."/>
            <person name="McAllister T.A."/>
            <person name="Valle E.R."/>
            <person name="Attwood G.T."/>
            <person name="Altermann E."/>
        </authorList>
    </citation>
    <scope>NUCLEOTIDE SEQUENCE [LARGE SCALE GENOMIC DNA]</scope>
    <source>
        <strain evidence="2 3">CM1</strain>
    </source>
</reference>
<dbReference type="InterPro" id="IPR038765">
    <property type="entry name" value="Papain-like_cys_pep_sf"/>
</dbReference>
<sequence>MKTRRLANTSKLILNVLLLGIFITSLSSVAFAETDTSPTSTDEQTSTPLSIDEAKEIAAFYLVELSGTIPELEEWEDAVVEPDITFYDLEGNITAYSFDVMKNNEYDGFILISATKNKYPILEFSKGKLPNKISTMTKKSQNAAVNYAKKNKLNVVESVPIYEGATFYYSQYNLQDSKDGNKKKVIVDLVTSNIINAEEENTSASMNKVETAKSDEIKKAWDDLENRMIEKSADVETVSSRASTIKIMTTVPFETVYIGCSPTASAMVLEYWDAHGYPNFPSGHTLIQELATAMGTDPITGSTYHSHIAGGIETVCQNYQYTNFDAVYNSDLSMSEAVTEINANRPFILGMTNGGVGSGYPSTSPYGNHSVTCMGYSDGTTTDYLFIHDTWDGVNTHSITFGSWDSARSTWVRP</sequence>
<dbReference type="AlphaFoldDB" id="A0A0G3CBJ1"/>
<evidence type="ECO:0000259" key="1">
    <source>
        <dbReference type="Pfam" id="PF13529"/>
    </source>
</evidence>
<protein>
    <submittedName>
        <fullName evidence="2">Peptidase C39 family</fullName>
    </submittedName>
</protein>
<dbReference type="SUPFAM" id="SSF54001">
    <property type="entry name" value="Cysteine proteinases"/>
    <property type="match status" value="1"/>
</dbReference>
<dbReference type="RefSeq" id="WP_048175929.1">
    <property type="nucleotide sequence ID" value="NZ_CP008746.1"/>
</dbReference>
<dbReference type="InterPro" id="IPR039564">
    <property type="entry name" value="Peptidase_C39-like"/>
</dbReference>
<dbReference type="Proteomes" id="UP000035331">
    <property type="component" value="Chromosome"/>
</dbReference>
<gene>
    <name evidence="2" type="ORF">MCM1_0196</name>
</gene>